<feature type="region of interest" description="Disordered" evidence="1">
    <location>
        <begin position="74"/>
        <end position="95"/>
    </location>
</feature>
<evidence type="ECO:0000313" key="2">
    <source>
        <dbReference type="EMBL" id="GJT30693.1"/>
    </source>
</evidence>
<accession>A0ABQ5CWL6</accession>
<reference evidence="2" key="2">
    <citation type="submission" date="2022-01" db="EMBL/GenBank/DDBJ databases">
        <authorList>
            <person name="Yamashiro T."/>
            <person name="Shiraishi A."/>
            <person name="Satake H."/>
            <person name="Nakayama K."/>
        </authorList>
    </citation>
    <scope>NUCLEOTIDE SEQUENCE</scope>
</reference>
<comment type="caution">
    <text evidence="2">The sequence shown here is derived from an EMBL/GenBank/DDBJ whole genome shotgun (WGS) entry which is preliminary data.</text>
</comment>
<gene>
    <name evidence="2" type="ORF">Tco_0910968</name>
</gene>
<dbReference type="EMBL" id="BQNB010014647">
    <property type="protein sequence ID" value="GJT30693.1"/>
    <property type="molecule type" value="Genomic_DNA"/>
</dbReference>
<sequence length="95" mass="10236">MIGSSVGESGVKKANLVSFKISDKSYSFTFREMSSALDSSFSPEVVWAVFNPSPADLVLSTRTLGLDPTRSDSFMKSAEASCPDADSECKRKEAD</sequence>
<keyword evidence="3" id="KW-1185">Reference proteome</keyword>
<organism evidence="2 3">
    <name type="scientific">Tanacetum coccineum</name>
    <dbReference type="NCBI Taxonomy" id="301880"/>
    <lineage>
        <taxon>Eukaryota</taxon>
        <taxon>Viridiplantae</taxon>
        <taxon>Streptophyta</taxon>
        <taxon>Embryophyta</taxon>
        <taxon>Tracheophyta</taxon>
        <taxon>Spermatophyta</taxon>
        <taxon>Magnoliopsida</taxon>
        <taxon>eudicotyledons</taxon>
        <taxon>Gunneridae</taxon>
        <taxon>Pentapetalae</taxon>
        <taxon>asterids</taxon>
        <taxon>campanulids</taxon>
        <taxon>Asterales</taxon>
        <taxon>Asteraceae</taxon>
        <taxon>Asteroideae</taxon>
        <taxon>Anthemideae</taxon>
        <taxon>Anthemidinae</taxon>
        <taxon>Tanacetum</taxon>
    </lineage>
</organism>
<evidence type="ECO:0000256" key="1">
    <source>
        <dbReference type="SAM" id="MobiDB-lite"/>
    </source>
</evidence>
<evidence type="ECO:0000313" key="3">
    <source>
        <dbReference type="Proteomes" id="UP001151760"/>
    </source>
</evidence>
<proteinExistence type="predicted"/>
<dbReference type="Proteomes" id="UP001151760">
    <property type="component" value="Unassembled WGS sequence"/>
</dbReference>
<protein>
    <submittedName>
        <fullName evidence="2">Uncharacterized protein</fullName>
    </submittedName>
</protein>
<reference evidence="2" key="1">
    <citation type="journal article" date="2022" name="Int. J. Mol. Sci.">
        <title>Draft Genome of Tanacetum Coccineum: Genomic Comparison of Closely Related Tanacetum-Family Plants.</title>
        <authorList>
            <person name="Yamashiro T."/>
            <person name="Shiraishi A."/>
            <person name="Nakayama K."/>
            <person name="Satake H."/>
        </authorList>
    </citation>
    <scope>NUCLEOTIDE SEQUENCE</scope>
</reference>
<name>A0ABQ5CWL6_9ASTR</name>